<accession>A0A8J3E004</accession>
<dbReference type="Gene3D" id="3.40.50.10490">
    <property type="entry name" value="Glucose-6-phosphate isomerase like protein, domain 1"/>
    <property type="match status" value="2"/>
</dbReference>
<protein>
    <submittedName>
        <fullName evidence="3">Glucosamine--fructose-6-phosphate aminotransferase</fullName>
    </submittedName>
</protein>
<reference evidence="3" key="2">
    <citation type="submission" date="2020-09" db="EMBL/GenBank/DDBJ databases">
        <authorList>
            <person name="Sun Q."/>
            <person name="Zhou Y."/>
        </authorList>
    </citation>
    <scope>NUCLEOTIDE SEQUENCE</scope>
    <source>
        <strain evidence="3">CGMCC 1.15371</strain>
    </source>
</reference>
<reference evidence="3" key="1">
    <citation type="journal article" date="2014" name="Int. J. Syst. Evol. Microbiol.">
        <title>Complete genome sequence of Corynebacterium casei LMG S-19264T (=DSM 44701T), isolated from a smear-ripened cheese.</title>
        <authorList>
            <consortium name="US DOE Joint Genome Institute (JGI-PGF)"/>
            <person name="Walter F."/>
            <person name="Albersmeier A."/>
            <person name="Kalinowski J."/>
            <person name="Ruckert C."/>
        </authorList>
    </citation>
    <scope>NUCLEOTIDE SEQUENCE</scope>
    <source>
        <strain evidence="3">CGMCC 1.15371</strain>
    </source>
</reference>
<organism evidence="3 4">
    <name type="scientific">Pullulanibacillus camelliae</name>
    <dbReference type="NCBI Taxonomy" id="1707096"/>
    <lineage>
        <taxon>Bacteria</taxon>
        <taxon>Bacillati</taxon>
        <taxon>Bacillota</taxon>
        <taxon>Bacilli</taxon>
        <taxon>Bacillales</taxon>
        <taxon>Sporolactobacillaceae</taxon>
        <taxon>Pullulanibacillus</taxon>
    </lineage>
</organism>
<dbReference type="PANTHER" id="PTHR10937:SF17">
    <property type="entry name" value="GLUCOSAMINE-FRUCTOSE-6-PHOSPHATE AMINOTRANSFERASE"/>
    <property type="match status" value="1"/>
</dbReference>
<comment type="caution">
    <text evidence="3">The sequence shown here is derived from an EMBL/GenBank/DDBJ whole genome shotgun (WGS) entry which is preliminary data.</text>
</comment>
<dbReference type="SUPFAM" id="SSF53697">
    <property type="entry name" value="SIS domain"/>
    <property type="match status" value="1"/>
</dbReference>
<gene>
    <name evidence="3" type="ORF">GCM10011391_34210</name>
</gene>
<dbReference type="InterPro" id="IPR001347">
    <property type="entry name" value="SIS_dom"/>
</dbReference>
<dbReference type="InterPro" id="IPR035466">
    <property type="entry name" value="GlmS/AgaS_SIS"/>
</dbReference>
<dbReference type="EMBL" id="BMIR01000021">
    <property type="protein sequence ID" value="GGE52510.1"/>
    <property type="molecule type" value="Genomic_DNA"/>
</dbReference>
<evidence type="ECO:0000259" key="2">
    <source>
        <dbReference type="PROSITE" id="PS51464"/>
    </source>
</evidence>
<dbReference type="PANTHER" id="PTHR10937">
    <property type="entry name" value="GLUCOSAMINE--FRUCTOSE-6-PHOSPHATE AMINOTRANSFERASE, ISOMERIZING"/>
    <property type="match status" value="1"/>
</dbReference>
<sequence>MESNLMEAYINKQQETLLDLLEDEQSIKNVVKSIDEEQNYLVCLVACGSSLNAAMAVKPIWEHYTTAEIVVCNAFQFRHYAFKKYQGRKGIAIVISQSGRSTGTLDCIQVARQMGLSVVSLTADATSPIAKAGDSVIDIGCGEEAIGPKTAGYTATLMRLIQIAVAFGEKHASLSRRDHQQLMDTLKKDLNDIQTLILQMKHWVKQHVAWKQAPYITVVGYGQELGTLYEGQLKLLETLRIPVLAYDIEEFTHGPHRLIQSDSFHIFIKTDESGRAMTDAITQFIEGVNRNILVLTVFEPHSKYELTIQCQGQLSKAIKFVIPFQVLANELALLTGFNPDTSVYPEFFSKLRTKTT</sequence>
<keyword evidence="4" id="KW-1185">Reference proteome</keyword>
<dbReference type="CDD" id="cd05009">
    <property type="entry name" value="SIS_GlmS_GlmD_2"/>
    <property type="match status" value="1"/>
</dbReference>
<name>A0A8J3E004_9BACL</name>
<dbReference type="GO" id="GO:0097367">
    <property type="term" value="F:carbohydrate derivative binding"/>
    <property type="evidence" value="ECO:0007669"/>
    <property type="project" value="InterPro"/>
</dbReference>
<dbReference type="RefSeq" id="WP_188697273.1">
    <property type="nucleotide sequence ID" value="NZ_BMIR01000021.1"/>
</dbReference>
<dbReference type="PROSITE" id="PS51464">
    <property type="entry name" value="SIS"/>
    <property type="match status" value="1"/>
</dbReference>
<dbReference type="Proteomes" id="UP000628775">
    <property type="component" value="Unassembled WGS sequence"/>
</dbReference>
<dbReference type="InterPro" id="IPR035490">
    <property type="entry name" value="GlmS/FrlB_SIS"/>
</dbReference>
<keyword evidence="1" id="KW-0677">Repeat</keyword>
<dbReference type="GO" id="GO:0004360">
    <property type="term" value="F:glutamine-fructose-6-phosphate transaminase (isomerizing) activity"/>
    <property type="evidence" value="ECO:0007669"/>
    <property type="project" value="TreeGrafter"/>
</dbReference>
<dbReference type="GO" id="GO:0006002">
    <property type="term" value="P:fructose 6-phosphate metabolic process"/>
    <property type="evidence" value="ECO:0007669"/>
    <property type="project" value="TreeGrafter"/>
</dbReference>
<evidence type="ECO:0000256" key="1">
    <source>
        <dbReference type="ARBA" id="ARBA00022737"/>
    </source>
</evidence>
<evidence type="ECO:0000313" key="3">
    <source>
        <dbReference type="EMBL" id="GGE52510.1"/>
    </source>
</evidence>
<dbReference type="GO" id="GO:0006487">
    <property type="term" value="P:protein N-linked glycosylation"/>
    <property type="evidence" value="ECO:0007669"/>
    <property type="project" value="TreeGrafter"/>
</dbReference>
<dbReference type="AlphaFoldDB" id="A0A8J3E004"/>
<keyword evidence="3" id="KW-0032">Aminotransferase</keyword>
<evidence type="ECO:0000313" key="4">
    <source>
        <dbReference type="Proteomes" id="UP000628775"/>
    </source>
</evidence>
<dbReference type="CDD" id="cd05008">
    <property type="entry name" value="SIS_GlmS_GlmD_1"/>
    <property type="match status" value="1"/>
</dbReference>
<dbReference type="GO" id="GO:0006047">
    <property type="term" value="P:UDP-N-acetylglucosamine metabolic process"/>
    <property type="evidence" value="ECO:0007669"/>
    <property type="project" value="TreeGrafter"/>
</dbReference>
<feature type="domain" description="SIS" evidence="2">
    <location>
        <begin position="30"/>
        <end position="173"/>
    </location>
</feature>
<dbReference type="Pfam" id="PF01380">
    <property type="entry name" value="SIS"/>
    <property type="match status" value="1"/>
</dbReference>
<proteinExistence type="predicted"/>
<dbReference type="InterPro" id="IPR046348">
    <property type="entry name" value="SIS_dom_sf"/>
</dbReference>
<keyword evidence="3" id="KW-0808">Transferase</keyword>